<feature type="signal peptide" evidence="1">
    <location>
        <begin position="1"/>
        <end position="23"/>
    </location>
</feature>
<sequence length="65" mass="7138">MSLTAVIASFCLVIFVKLPSAASQRQIGPVRHANCECSGTLTKGPQENKSQSRDFRLTCKRTELL</sequence>
<protein>
    <recommendedName>
        <fullName evidence="4">Secreted protein</fullName>
    </recommendedName>
</protein>
<organism evidence="2 3">
    <name type="scientific">Pseudolycoriella hygida</name>
    <dbReference type="NCBI Taxonomy" id="35572"/>
    <lineage>
        <taxon>Eukaryota</taxon>
        <taxon>Metazoa</taxon>
        <taxon>Ecdysozoa</taxon>
        <taxon>Arthropoda</taxon>
        <taxon>Hexapoda</taxon>
        <taxon>Insecta</taxon>
        <taxon>Pterygota</taxon>
        <taxon>Neoptera</taxon>
        <taxon>Endopterygota</taxon>
        <taxon>Diptera</taxon>
        <taxon>Nematocera</taxon>
        <taxon>Sciaroidea</taxon>
        <taxon>Sciaridae</taxon>
        <taxon>Pseudolycoriella</taxon>
    </lineage>
</organism>
<keyword evidence="1" id="KW-0732">Signal</keyword>
<name>A0A9Q0MPD6_9DIPT</name>
<reference evidence="2" key="1">
    <citation type="submission" date="2022-07" db="EMBL/GenBank/DDBJ databases">
        <authorList>
            <person name="Trinca V."/>
            <person name="Uliana J.V.C."/>
            <person name="Torres T.T."/>
            <person name="Ward R.J."/>
            <person name="Monesi N."/>
        </authorList>
    </citation>
    <scope>NUCLEOTIDE SEQUENCE</scope>
    <source>
        <strain evidence="2">HSMRA1968</strain>
        <tissue evidence="2">Whole embryos</tissue>
    </source>
</reference>
<dbReference type="Proteomes" id="UP001151699">
    <property type="component" value="Chromosome C"/>
</dbReference>
<proteinExistence type="predicted"/>
<comment type="caution">
    <text evidence="2">The sequence shown here is derived from an EMBL/GenBank/DDBJ whole genome shotgun (WGS) entry which is preliminary data.</text>
</comment>
<dbReference type="AlphaFoldDB" id="A0A9Q0MPD6"/>
<gene>
    <name evidence="2" type="ORF">Bhyg_14199</name>
</gene>
<evidence type="ECO:0000313" key="3">
    <source>
        <dbReference type="Proteomes" id="UP001151699"/>
    </source>
</evidence>
<keyword evidence="3" id="KW-1185">Reference proteome</keyword>
<evidence type="ECO:0000256" key="1">
    <source>
        <dbReference type="SAM" id="SignalP"/>
    </source>
</evidence>
<accession>A0A9Q0MPD6</accession>
<evidence type="ECO:0000313" key="2">
    <source>
        <dbReference type="EMBL" id="KAJ6635613.1"/>
    </source>
</evidence>
<feature type="chain" id="PRO_5040136442" description="Secreted protein" evidence="1">
    <location>
        <begin position="24"/>
        <end position="65"/>
    </location>
</feature>
<dbReference type="EMBL" id="WJQU01000004">
    <property type="protein sequence ID" value="KAJ6635613.1"/>
    <property type="molecule type" value="Genomic_DNA"/>
</dbReference>
<evidence type="ECO:0008006" key="4">
    <source>
        <dbReference type="Google" id="ProtNLM"/>
    </source>
</evidence>